<feature type="compositionally biased region" description="Pro residues" evidence="1">
    <location>
        <begin position="135"/>
        <end position="144"/>
    </location>
</feature>
<dbReference type="Proteomes" id="UP000198287">
    <property type="component" value="Unassembled WGS sequence"/>
</dbReference>
<accession>A0A226DBZ0</accession>
<dbReference type="EMBL" id="LNIX01000025">
    <property type="protein sequence ID" value="OXA42650.1"/>
    <property type="molecule type" value="Genomic_DNA"/>
</dbReference>
<dbReference type="OrthoDB" id="6538186at2759"/>
<feature type="compositionally biased region" description="Gly residues" evidence="1">
    <location>
        <begin position="1"/>
        <end position="16"/>
    </location>
</feature>
<sequence>MSGHGGRWPPGSGGGNNSSRPQSPSPFRGPPPPRPPGWASPVPLRMTQSPPPFLIRPMVGGGQGQGQSSPFGRPSCTSPFSPPAPPQGMIQMQPPLRWTPSPGPGTPPPRHHPFAGHGTPPPRPVFRPLMQSPAPGHPAPPPPPFSPELIQLQPSFDMEFVYPSGMDPDSIRRHHAMSIPQESVDDGPSTADIIAAQSQDYVDERLAEYQATIQHLQGNYYATLFFRFGFSQLTCD</sequence>
<evidence type="ECO:0000313" key="3">
    <source>
        <dbReference type="Proteomes" id="UP000198287"/>
    </source>
</evidence>
<name>A0A226DBZ0_FOLCA</name>
<reference evidence="2 3" key="1">
    <citation type="submission" date="2015-12" db="EMBL/GenBank/DDBJ databases">
        <title>The genome of Folsomia candida.</title>
        <authorList>
            <person name="Faddeeva A."/>
            <person name="Derks M.F."/>
            <person name="Anvar Y."/>
            <person name="Smit S."/>
            <person name="Van Straalen N."/>
            <person name="Roelofs D."/>
        </authorList>
    </citation>
    <scope>NUCLEOTIDE SEQUENCE [LARGE SCALE GENOMIC DNA]</scope>
    <source>
        <strain evidence="2 3">VU population</strain>
        <tissue evidence="2">Whole body</tissue>
    </source>
</reference>
<protein>
    <submittedName>
        <fullName evidence="2">Uncharacterized protein</fullName>
    </submittedName>
</protein>
<evidence type="ECO:0000256" key="1">
    <source>
        <dbReference type="SAM" id="MobiDB-lite"/>
    </source>
</evidence>
<proteinExistence type="predicted"/>
<evidence type="ECO:0000313" key="2">
    <source>
        <dbReference type="EMBL" id="OXA42650.1"/>
    </source>
</evidence>
<feature type="compositionally biased region" description="Pro residues" evidence="1">
    <location>
        <begin position="23"/>
        <end position="38"/>
    </location>
</feature>
<organism evidence="2 3">
    <name type="scientific">Folsomia candida</name>
    <name type="common">Springtail</name>
    <dbReference type="NCBI Taxonomy" id="158441"/>
    <lineage>
        <taxon>Eukaryota</taxon>
        <taxon>Metazoa</taxon>
        <taxon>Ecdysozoa</taxon>
        <taxon>Arthropoda</taxon>
        <taxon>Hexapoda</taxon>
        <taxon>Collembola</taxon>
        <taxon>Entomobryomorpha</taxon>
        <taxon>Isotomoidea</taxon>
        <taxon>Isotomidae</taxon>
        <taxon>Proisotominae</taxon>
        <taxon>Folsomia</taxon>
    </lineage>
</organism>
<keyword evidence="3" id="KW-1185">Reference proteome</keyword>
<gene>
    <name evidence="2" type="ORF">Fcan01_22556</name>
</gene>
<feature type="region of interest" description="Disordered" evidence="1">
    <location>
        <begin position="1"/>
        <end position="144"/>
    </location>
</feature>
<dbReference type="AlphaFoldDB" id="A0A226DBZ0"/>
<comment type="caution">
    <text evidence="2">The sequence shown here is derived from an EMBL/GenBank/DDBJ whole genome shotgun (WGS) entry which is preliminary data.</text>
</comment>
<dbReference type="PRINTS" id="PR01217">
    <property type="entry name" value="PRICHEXTENSN"/>
</dbReference>